<keyword evidence="5 7" id="KW-0326">Glycosidase</keyword>
<evidence type="ECO:0000313" key="10">
    <source>
        <dbReference type="Proteomes" id="UP000184275"/>
    </source>
</evidence>
<dbReference type="PANTHER" id="PTHR31297">
    <property type="entry name" value="GLUCAN ENDO-1,6-BETA-GLUCOSIDASE B"/>
    <property type="match status" value="1"/>
</dbReference>
<dbReference type="AlphaFoldDB" id="A0A1M6ZVC7"/>
<keyword evidence="6" id="KW-0624">Polysaccharide degradation</keyword>
<keyword evidence="10" id="KW-1185">Reference proteome</keyword>
<keyword evidence="3" id="KW-0136">Cellulose degradation</keyword>
<evidence type="ECO:0000256" key="3">
    <source>
        <dbReference type="ARBA" id="ARBA00023001"/>
    </source>
</evidence>
<dbReference type="InterPro" id="IPR018087">
    <property type="entry name" value="Glyco_hydro_5_CS"/>
</dbReference>
<evidence type="ECO:0000259" key="8">
    <source>
        <dbReference type="Pfam" id="PF00150"/>
    </source>
</evidence>
<dbReference type="SUPFAM" id="SSF51445">
    <property type="entry name" value="(Trans)glycosidases"/>
    <property type="match status" value="1"/>
</dbReference>
<evidence type="ECO:0000256" key="5">
    <source>
        <dbReference type="ARBA" id="ARBA00023295"/>
    </source>
</evidence>
<dbReference type="EMBL" id="FRAW01000075">
    <property type="protein sequence ID" value="SHL34447.1"/>
    <property type="molecule type" value="Genomic_DNA"/>
</dbReference>
<protein>
    <submittedName>
        <fullName evidence="9">Aryl-phospho-beta-D-glucosidase BglC, GH1 family</fullName>
    </submittedName>
</protein>
<feature type="domain" description="Glycoside hydrolase family 5" evidence="8">
    <location>
        <begin position="18"/>
        <end position="316"/>
    </location>
</feature>
<dbReference type="GO" id="GO:0030245">
    <property type="term" value="P:cellulose catabolic process"/>
    <property type="evidence" value="ECO:0007669"/>
    <property type="project" value="UniProtKB-KW"/>
</dbReference>
<name>A0A1M6ZVC7_9BACT</name>
<dbReference type="GO" id="GO:0008422">
    <property type="term" value="F:beta-glucosidase activity"/>
    <property type="evidence" value="ECO:0007669"/>
    <property type="project" value="TreeGrafter"/>
</dbReference>
<evidence type="ECO:0000256" key="1">
    <source>
        <dbReference type="ARBA" id="ARBA00005641"/>
    </source>
</evidence>
<sequence>MLSLKNGVNLGGWLSQCDYSIHRYETFITENDYRQIAAWNFDHVRVPFDFNLIEDESGNDIPAHWKYLDNAVRWGKKFGLNVILDLHKTAGYDFNDFGNNEKNCLFDDEKLQERFLNLWNKVSKRYAEESHVVLELLNEVTDLDFIEPWNKLIVRAVQVIRQNTDAPIIYGGVCWNSASFVQNLVVPPSQNIIYTFHLYEPLLFTHQKAGWVEALKDSPSIPFTEDIQFFREKSRDLGYMGENILKAKSSRMGTEFFEDFLQNALAAAKANGVPLYCGEFGVIDKADPQETVKWFRDVLNVFDKHDIGHAIWSYKDMDFGLTSAHYELLRRYLFSRR</sequence>
<dbReference type="Gene3D" id="3.20.20.80">
    <property type="entry name" value="Glycosidases"/>
    <property type="match status" value="1"/>
</dbReference>
<reference evidence="10" key="1">
    <citation type="submission" date="2016-11" db="EMBL/GenBank/DDBJ databases">
        <authorList>
            <person name="Varghese N."/>
            <person name="Submissions S."/>
        </authorList>
    </citation>
    <scope>NUCLEOTIDE SEQUENCE [LARGE SCALE GENOMIC DNA]</scope>
    <source>
        <strain evidence="10">UWOS</strain>
    </source>
</reference>
<proteinExistence type="inferred from homology"/>
<dbReference type="PANTHER" id="PTHR31297:SF41">
    <property type="entry name" value="ENDOGLUCANASE, PUTATIVE (AFU_ORTHOLOGUE AFUA_5G01830)-RELATED"/>
    <property type="match status" value="1"/>
</dbReference>
<gene>
    <name evidence="9" type="ORF">SAMN05720469_1751</name>
</gene>
<organism evidence="9 10">
    <name type="scientific">Fibrobacter intestinalis</name>
    <dbReference type="NCBI Taxonomy" id="28122"/>
    <lineage>
        <taxon>Bacteria</taxon>
        <taxon>Pseudomonadati</taxon>
        <taxon>Fibrobacterota</taxon>
        <taxon>Fibrobacteria</taxon>
        <taxon>Fibrobacterales</taxon>
        <taxon>Fibrobacteraceae</taxon>
        <taxon>Fibrobacter</taxon>
    </lineage>
</organism>
<dbReference type="PROSITE" id="PS00659">
    <property type="entry name" value="GLYCOSYL_HYDROL_F5"/>
    <property type="match status" value="1"/>
</dbReference>
<evidence type="ECO:0000256" key="6">
    <source>
        <dbReference type="ARBA" id="ARBA00023326"/>
    </source>
</evidence>
<accession>A0A1M6ZVC7</accession>
<dbReference type="InterPro" id="IPR017853">
    <property type="entry name" value="GH"/>
</dbReference>
<dbReference type="GO" id="GO:0009986">
    <property type="term" value="C:cell surface"/>
    <property type="evidence" value="ECO:0007669"/>
    <property type="project" value="TreeGrafter"/>
</dbReference>
<dbReference type="GO" id="GO:0005576">
    <property type="term" value="C:extracellular region"/>
    <property type="evidence" value="ECO:0007669"/>
    <property type="project" value="TreeGrafter"/>
</dbReference>
<keyword evidence="4" id="KW-0119">Carbohydrate metabolism</keyword>
<dbReference type="Proteomes" id="UP000184275">
    <property type="component" value="Unassembled WGS sequence"/>
</dbReference>
<dbReference type="Pfam" id="PF00150">
    <property type="entry name" value="Cellulase"/>
    <property type="match status" value="1"/>
</dbReference>
<dbReference type="InterPro" id="IPR001547">
    <property type="entry name" value="Glyco_hydro_5"/>
</dbReference>
<evidence type="ECO:0000256" key="2">
    <source>
        <dbReference type="ARBA" id="ARBA00022801"/>
    </source>
</evidence>
<dbReference type="RefSeq" id="WP_073306473.1">
    <property type="nucleotide sequence ID" value="NZ_FRAW01000075.1"/>
</dbReference>
<comment type="similarity">
    <text evidence="1 7">Belongs to the glycosyl hydrolase 5 (cellulase A) family.</text>
</comment>
<evidence type="ECO:0000256" key="7">
    <source>
        <dbReference type="RuleBase" id="RU361153"/>
    </source>
</evidence>
<evidence type="ECO:0000256" key="4">
    <source>
        <dbReference type="ARBA" id="ARBA00023277"/>
    </source>
</evidence>
<dbReference type="InterPro" id="IPR050386">
    <property type="entry name" value="Glycosyl_hydrolase_5"/>
</dbReference>
<evidence type="ECO:0000313" key="9">
    <source>
        <dbReference type="EMBL" id="SHL34447.1"/>
    </source>
</evidence>
<keyword evidence="2 7" id="KW-0378">Hydrolase</keyword>